<dbReference type="RefSeq" id="XP_013425278.1">
    <property type="nucleotide sequence ID" value="XM_013569824.1"/>
</dbReference>
<dbReference type="FunFam" id="2.40.70.10:FF:000026">
    <property type="entry name" value="Endothiapepsin"/>
    <property type="match status" value="1"/>
</dbReference>
<keyword evidence="12" id="KW-1185">Reference proteome</keyword>
<keyword evidence="4 8" id="KW-0378">Hydrolase</keyword>
<keyword evidence="5" id="KW-0325">Glycoprotein</keyword>
<comment type="similarity">
    <text evidence="1 8">Belongs to the peptidase A1 family.</text>
</comment>
<dbReference type="InterPro" id="IPR034163">
    <property type="entry name" value="Aspergillopepsin-like_cat_dom"/>
</dbReference>
<keyword evidence="2 8" id="KW-0645">Protease</keyword>
<proteinExistence type="inferred from homology"/>
<evidence type="ECO:0000313" key="12">
    <source>
        <dbReference type="Proteomes" id="UP000027730"/>
    </source>
</evidence>
<dbReference type="GO" id="GO:0004190">
    <property type="term" value="F:aspartic-type endopeptidase activity"/>
    <property type="evidence" value="ECO:0007669"/>
    <property type="project" value="UniProtKB-KW"/>
</dbReference>
<dbReference type="EMBL" id="KL584715">
    <property type="protein sequence ID" value="KEQ70866.1"/>
    <property type="molecule type" value="Genomic_DNA"/>
</dbReference>
<dbReference type="PANTHER" id="PTHR47966">
    <property type="entry name" value="BETA-SITE APP-CLEAVING ENZYME, ISOFORM A-RELATED"/>
    <property type="match status" value="1"/>
</dbReference>
<evidence type="ECO:0000256" key="5">
    <source>
        <dbReference type="ARBA" id="ARBA00023180"/>
    </source>
</evidence>
<dbReference type="Pfam" id="PF00026">
    <property type="entry name" value="Asp"/>
    <property type="match status" value="1"/>
</dbReference>
<feature type="active site" evidence="7">
    <location>
        <position position="105"/>
    </location>
</feature>
<evidence type="ECO:0000256" key="6">
    <source>
        <dbReference type="ARBA" id="ARBA00055396"/>
    </source>
</evidence>
<comment type="function">
    <text evidence="6">Secreted aspartic endopeptidase that allows assimilation of proteinaceous substrates. The scissile peptide bond is attacked by a nucleophilic water molecule activated by two aspartic residues in the active site. Shows a broad primary substrate specificity. Favors hydrophobic residues at the P1 and P1' positions.</text>
</comment>
<keyword evidence="3 8" id="KW-0064">Aspartyl protease</keyword>
<dbReference type="STRING" id="1043004.A0A074X8B1"/>
<reference evidence="11 12" key="1">
    <citation type="journal article" date="2014" name="BMC Genomics">
        <title>Genome sequencing of four Aureobasidium pullulans varieties: biotechnological potential, stress tolerance, and description of new species.</title>
        <authorList>
            <person name="Gostin Ar C."/>
            <person name="Ohm R.A."/>
            <person name="Kogej T."/>
            <person name="Sonjak S."/>
            <person name="Turk M."/>
            <person name="Zajc J."/>
            <person name="Zalar P."/>
            <person name="Grube M."/>
            <person name="Sun H."/>
            <person name="Han J."/>
            <person name="Sharma A."/>
            <person name="Chiniquy J."/>
            <person name="Ngan C.Y."/>
            <person name="Lipzen A."/>
            <person name="Barry K."/>
            <person name="Grigoriev I.V."/>
            <person name="Gunde-Cimerman N."/>
        </authorList>
    </citation>
    <scope>NUCLEOTIDE SEQUENCE [LARGE SCALE GENOMIC DNA]</scope>
    <source>
        <strain evidence="11 12">CBS 147.97</strain>
    </source>
</reference>
<name>A0A074X8B1_9PEZI</name>
<evidence type="ECO:0000256" key="2">
    <source>
        <dbReference type="ARBA" id="ARBA00022670"/>
    </source>
</evidence>
<dbReference type="Proteomes" id="UP000027730">
    <property type="component" value="Unassembled WGS sequence"/>
</dbReference>
<dbReference type="PANTHER" id="PTHR47966:SF2">
    <property type="entry name" value="ASPERGILLOPEPSIN-1-RELATED"/>
    <property type="match status" value="1"/>
</dbReference>
<dbReference type="FunFam" id="2.40.70.10:FF:000024">
    <property type="entry name" value="Endothiapepsin"/>
    <property type="match status" value="1"/>
</dbReference>
<dbReference type="CDD" id="cd06097">
    <property type="entry name" value="Aspergillopepsin_like"/>
    <property type="match status" value="1"/>
</dbReference>
<evidence type="ECO:0000256" key="3">
    <source>
        <dbReference type="ARBA" id="ARBA00022750"/>
    </source>
</evidence>
<organism evidence="11 12">
    <name type="scientific">Aureobasidium namibiae CBS 147.97</name>
    <dbReference type="NCBI Taxonomy" id="1043004"/>
    <lineage>
        <taxon>Eukaryota</taxon>
        <taxon>Fungi</taxon>
        <taxon>Dikarya</taxon>
        <taxon>Ascomycota</taxon>
        <taxon>Pezizomycotina</taxon>
        <taxon>Dothideomycetes</taxon>
        <taxon>Dothideomycetidae</taxon>
        <taxon>Dothideales</taxon>
        <taxon>Saccotheciaceae</taxon>
        <taxon>Aureobasidium</taxon>
    </lineage>
</organism>
<feature type="signal peptide" evidence="9">
    <location>
        <begin position="1"/>
        <end position="17"/>
    </location>
</feature>
<evidence type="ECO:0000256" key="7">
    <source>
        <dbReference type="PIRSR" id="PIRSR601461-1"/>
    </source>
</evidence>
<evidence type="ECO:0000256" key="8">
    <source>
        <dbReference type="RuleBase" id="RU000454"/>
    </source>
</evidence>
<keyword evidence="9" id="KW-0732">Signal</keyword>
<evidence type="ECO:0000256" key="9">
    <source>
        <dbReference type="SAM" id="SignalP"/>
    </source>
</evidence>
<dbReference type="InterPro" id="IPR033121">
    <property type="entry name" value="PEPTIDASE_A1"/>
</dbReference>
<evidence type="ECO:0000313" key="11">
    <source>
        <dbReference type="EMBL" id="KEQ70866.1"/>
    </source>
</evidence>
<protein>
    <submittedName>
        <fullName evidence="11">Asp-domain-containing protein</fullName>
    </submittedName>
</protein>
<evidence type="ECO:0000256" key="1">
    <source>
        <dbReference type="ARBA" id="ARBA00007447"/>
    </source>
</evidence>
<sequence>MQQTLAALAAIAAVAVASPVEPRASVGNVKFSVPQVSTGNTKVAAPPLALAKAIKKYGGTPPTVVQEAAAAAQQSGTVTATSYNGDSEYLCPVSVGGTTLNLDFDTGSADLWVFSTLQSSSQRSGHAVYNTASGRKLNGETWSISYGDGSGASGLVYADKVVIGGVTATSQAVEAATSISAQFQQDTDNDGLVGLAFSSINTVSPDQQTTFFDTVKSTLARKLFTVDLKKGGPGSYDFGYIDTSKYTGALTYVNVNTANGFWQFTTTGYSVGSGATVSTSYSAIADTGTTLMLLPDSVVNAYYAKVSGAQYSNSQGGYIFPCSATLPSFSAVIGGKKFTVPGSYINYAQVTSSQCYGGIQSNSGAGGGLSIFGDIFLKSQFVVFSMENSTPQLGFAAQ</sequence>
<dbReference type="InterPro" id="IPR001461">
    <property type="entry name" value="Aspartic_peptidase_A1"/>
</dbReference>
<gene>
    <name evidence="11" type="ORF">M436DRAFT_83847</name>
</gene>
<dbReference type="Gene3D" id="2.40.70.10">
    <property type="entry name" value="Acid Proteases"/>
    <property type="match status" value="2"/>
</dbReference>
<evidence type="ECO:0000256" key="4">
    <source>
        <dbReference type="ARBA" id="ARBA00022801"/>
    </source>
</evidence>
<dbReference type="GeneID" id="25417250"/>
<dbReference type="PROSITE" id="PS51767">
    <property type="entry name" value="PEPTIDASE_A1"/>
    <property type="match status" value="1"/>
</dbReference>
<feature type="active site" evidence="7">
    <location>
        <position position="286"/>
    </location>
</feature>
<feature type="domain" description="Peptidase A1" evidence="10">
    <location>
        <begin position="89"/>
        <end position="396"/>
    </location>
</feature>
<dbReference type="InterPro" id="IPR021109">
    <property type="entry name" value="Peptidase_aspartic_dom_sf"/>
</dbReference>
<dbReference type="AlphaFoldDB" id="A0A074X8B1"/>
<evidence type="ECO:0000259" key="10">
    <source>
        <dbReference type="PROSITE" id="PS51767"/>
    </source>
</evidence>
<dbReference type="GO" id="GO:0006508">
    <property type="term" value="P:proteolysis"/>
    <property type="evidence" value="ECO:0007669"/>
    <property type="project" value="UniProtKB-KW"/>
</dbReference>
<dbReference type="PRINTS" id="PR00792">
    <property type="entry name" value="PEPSIN"/>
</dbReference>
<dbReference type="InterPro" id="IPR001969">
    <property type="entry name" value="Aspartic_peptidase_AS"/>
</dbReference>
<dbReference type="SUPFAM" id="SSF50630">
    <property type="entry name" value="Acid proteases"/>
    <property type="match status" value="1"/>
</dbReference>
<dbReference type="OrthoDB" id="2747330at2759"/>
<accession>A0A074X8B1</accession>
<dbReference type="HOGENOM" id="CLU_013253_0_1_1"/>
<feature type="chain" id="PRO_5001702171" evidence="9">
    <location>
        <begin position="18"/>
        <end position="398"/>
    </location>
</feature>
<dbReference type="PROSITE" id="PS00141">
    <property type="entry name" value="ASP_PROTEASE"/>
    <property type="match status" value="1"/>
</dbReference>